<evidence type="ECO:0000256" key="4">
    <source>
        <dbReference type="ARBA" id="ARBA00022692"/>
    </source>
</evidence>
<dbReference type="InterPro" id="IPR043429">
    <property type="entry name" value="ArtM/GltK/GlnP/TcyL/YhdX-like"/>
</dbReference>
<keyword evidence="6 7" id="KW-0472">Membrane</keyword>
<protein>
    <submittedName>
        <fullName evidence="9">Amino acid ABC transporter permease</fullName>
    </submittedName>
</protein>
<dbReference type="CDD" id="cd06261">
    <property type="entry name" value="TM_PBP2"/>
    <property type="match status" value="1"/>
</dbReference>
<dbReference type="AlphaFoldDB" id="A0A7R7I0A1"/>
<sequence length="287" mass="31665">MRGVEPVLFDRPGPRGRRRIVVATVLAALALAALLLLAVRQFAVHGQLAADKWQPFTQWPILSFLLNGLKYTILVTLLCTVISMPAGAAIALGRLSKRRWVSWPAVAFTEIFRSLPTMLLILVFLLALPPVGINLPTIWKLAVPICLTGSATIAEVFRAGILALPRGQTEAAYAIGMRYGQAMRLVVLPQVIRPLLPLLLVQLINLLKDSTLGYVVTYSELLYSGKILGEYVHAPIQTYLVVAAMYMIVNWLITRLAHLIERRQGRLPRFRTRQVDDTAAVTAAAAE</sequence>
<dbReference type="Proteomes" id="UP000611640">
    <property type="component" value="Chromosome"/>
</dbReference>
<evidence type="ECO:0000256" key="2">
    <source>
        <dbReference type="ARBA" id="ARBA00022448"/>
    </source>
</evidence>
<feature type="transmembrane region" description="Helical" evidence="7">
    <location>
        <begin position="73"/>
        <end position="93"/>
    </location>
</feature>
<accession>A0A7R7I0A1</accession>
<feature type="transmembrane region" description="Helical" evidence="7">
    <location>
        <begin position="105"/>
        <end position="129"/>
    </location>
</feature>
<keyword evidence="5 7" id="KW-1133">Transmembrane helix</keyword>
<evidence type="ECO:0000256" key="6">
    <source>
        <dbReference type="ARBA" id="ARBA00023136"/>
    </source>
</evidence>
<comment type="subcellular location">
    <subcellularLocation>
        <location evidence="1 7">Cell membrane</location>
        <topology evidence="1 7">Multi-pass membrane protein</topology>
    </subcellularLocation>
</comment>
<comment type="similarity">
    <text evidence="7">Belongs to the binding-protein-dependent transport system permease family.</text>
</comment>
<dbReference type="PANTHER" id="PTHR30614:SF21">
    <property type="entry name" value="AMINO ACID ABC TRANSPORTER PERMEASE"/>
    <property type="match status" value="1"/>
</dbReference>
<evidence type="ECO:0000256" key="7">
    <source>
        <dbReference type="RuleBase" id="RU363032"/>
    </source>
</evidence>
<name>A0A7R7I0A1_9ACTN</name>
<evidence type="ECO:0000313" key="10">
    <source>
        <dbReference type="Proteomes" id="UP000611640"/>
    </source>
</evidence>
<proteinExistence type="inferred from homology"/>
<evidence type="ECO:0000313" key="9">
    <source>
        <dbReference type="EMBL" id="BCJ39172.1"/>
    </source>
</evidence>
<dbReference type="SUPFAM" id="SSF161098">
    <property type="entry name" value="MetI-like"/>
    <property type="match status" value="1"/>
</dbReference>
<dbReference type="RefSeq" id="WP_203965086.1">
    <property type="nucleotide sequence ID" value="NZ_AP023355.1"/>
</dbReference>
<reference evidence="9 10" key="1">
    <citation type="submission" date="2020-08" db="EMBL/GenBank/DDBJ databases">
        <title>Whole genome shotgun sequence of Actinocatenispora thailandica NBRC 105041.</title>
        <authorList>
            <person name="Komaki H."/>
            <person name="Tamura T."/>
        </authorList>
    </citation>
    <scope>NUCLEOTIDE SEQUENCE [LARGE SCALE GENOMIC DNA]</scope>
    <source>
        <strain evidence="9 10">NBRC 105041</strain>
    </source>
</reference>
<evidence type="ECO:0000256" key="1">
    <source>
        <dbReference type="ARBA" id="ARBA00004651"/>
    </source>
</evidence>
<dbReference type="Pfam" id="PF00528">
    <property type="entry name" value="BPD_transp_1"/>
    <property type="match status" value="1"/>
</dbReference>
<dbReference type="GO" id="GO:0022857">
    <property type="term" value="F:transmembrane transporter activity"/>
    <property type="evidence" value="ECO:0007669"/>
    <property type="project" value="InterPro"/>
</dbReference>
<keyword evidence="2 7" id="KW-0813">Transport</keyword>
<dbReference type="NCBIfam" id="TIGR01726">
    <property type="entry name" value="HEQRo_perm_3TM"/>
    <property type="match status" value="1"/>
</dbReference>
<feature type="transmembrane region" description="Helical" evidence="7">
    <location>
        <begin position="185"/>
        <end position="204"/>
    </location>
</feature>
<dbReference type="InterPro" id="IPR000515">
    <property type="entry name" value="MetI-like"/>
</dbReference>
<feature type="transmembrane region" description="Helical" evidence="7">
    <location>
        <begin position="141"/>
        <end position="164"/>
    </location>
</feature>
<dbReference type="KEGG" id="atl:Athai_66750"/>
<keyword evidence="3" id="KW-1003">Cell membrane</keyword>
<keyword evidence="4 7" id="KW-0812">Transmembrane</keyword>
<dbReference type="GO" id="GO:0043190">
    <property type="term" value="C:ATP-binding cassette (ABC) transporter complex"/>
    <property type="evidence" value="ECO:0007669"/>
    <property type="project" value="InterPro"/>
</dbReference>
<dbReference type="GO" id="GO:0006865">
    <property type="term" value="P:amino acid transport"/>
    <property type="evidence" value="ECO:0007669"/>
    <property type="project" value="TreeGrafter"/>
</dbReference>
<dbReference type="EMBL" id="AP023355">
    <property type="protein sequence ID" value="BCJ39172.1"/>
    <property type="molecule type" value="Genomic_DNA"/>
</dbReference>
<evidence type="ECO:0000259" key="8">
    <source>
        <dbReference type="PROSITE" id="PS50928"/>
    </source>
</evidence>
<gene>
    <name evidence="9" type="ORF">Athai_66750</name>
</gene>
<dbReference type="PANTHER" id="PTHR30614">
    <property type="entry name" value="MEMBRANE COMPONENT OF AMINO ACID ABC TRANSPORTER"/>
    <property type="match status" value="1"/>
</dbReference>
<dbReference type="InterPro" id="IPR035906">
    <property type="entry name" value="MetI-like_sf"/>
</dbReference>
<dbReference type="PROSITE" id="PS50928">
    <property type="entry name" value="ABC_TM1"/>
    <property type="match status" value="1"/>
</dbReference>
<dbReference type="InterPro" id="IPR010065">
    <property type="entry name" value="AA_ABC_transptr_permease_3TM"/>
</dbReference>
<evidence type="ECO:0000256" key="3">
    <source>
        <dbReference type="ARBA" id="ARBA00022475"/>
    </source>
</evidence>
<organism evidence="9 10">
    <name type="scientific">Actinocatenispora thailandica</name>
    <dbReference type="NCBI Taxonomy" id="227318"/>
    <lineage>
        <taxon>Bacteria</taxon>
        <taxon>Bacillati</taxon>
        <taxon>Actinomycetota</taxon>
        <taxon>Actinomycetes</taxon>
        <taxon>Micromonosporales</taxon>
        <taxon>Micromonosporaceae</taxon>
        <taxon>Actinocatenispora</taxon>
    </lineage>
</organism>
<evidence type="ECO:0000256" key="5">
    <source>
        <dbReference type="ARBA" id="ARBA00022989"/>
    </source>
</evidence>
<feature type="domain" description="ABC transmembrane type-1" evidence="8">
    <location>
        <begin position="69"/>
        <end position="257"/>
    </location>
</feature>
<keyword evidence="10" id="KW-1185">Reference proteome</keyword>
<feature type="transmembrane region" description="Helical" evidence="7">
    <location>
        <begin position="236"/>
        <end position="253"/>
    </location>
</feature>
<dbReference type="Gene3D" id="1.10.3720.10">
    <property type="entry name" value="MetI-like"/>
    <property type="match status" value="1"/>
</dbReference>